<keyword evidence="2" id="KW-0808">Transferase</keyword>
<dbReference type="SUPFAM" id="SSF53756">
    <property type="entry name" value="UDP-Glycosyltransferase/glycogen phosphorylase"/>
    <property type="match status" value="1"/>
</dbReference>
<dbReference type="Gene3D" id="3.40.50.2000">
    <property type="entry name" value="Glycogen Phosphorylase B"/>
    <property type="match status" value="2"/>
</dbReference>
<dbReference type="Proteomes" id="UP000003070">
    <property type="component" value="Unassembled WGS sequence"/>
</dbReference>
<name>E3C8G4_9LACO</name>
<gene>
    <name evidence="2" type="ORF">HMPREF9265_0737</name>
</gene>
<organism evidence="2 3">
    <name type="scientific">Limosilactobacillus oris PB013-T2-3</name>
    <dbReference type="NCBI Taxonomy" id="908339"/>
    <lineage>
        <taxon>Bacteria</taxon>
        <taxon>Bacillati</taxon>
        <taxon>Bacillota</taxon>
        <taxon>Bacilli</taxon>
        <taxon>Lactobacillales</taxon>
        <taxon>Lactobacillaceae</taxon>
        <taxon>Limosilactobacillus</taxon>
    </lineage>
</organism>
<dbReference type="Pfam" id="PF00534">
    <property type="entry name" value="Glycos_transf_1"/>
    <property type="match status" value="1"/>
</dbReference>
<dbReference type="PANTHER" id="PTHR45947">
    <property type="entry name" value="SULFOQUINOVOSYL TRANSFERASE SQD2"/>
    <property type="match status" value="1"/>
</dbReference>
<dbReference type="EMBL" id="AEKL01000057">
    <property type="protein sequence ID" value="EFQ52976.1"/>
    <property type="molecule type" value="Genomic_DNA"/>
</dbReference>
<dbReference type="PANTHER" id="PTHR45947:SF3">
    <property type="entry name" value="SULFOQUINOVOSYL TRANSFERASE SQD2"/>
    <property type="match status" value="1"/>
</dbReference>
<proteinExistence type="predicted"/>
<sequence>MKKILVVGDFISGSGLTQVIFNVFGRFPTSDCKIEVVGYGNDPERTTDRKCNELGWSIHRTPSVTKNPLKHWQWWKTFFKQHNYDIAYFNYSSSWNYLPVVYAKRYGKVKEVVCHSHNSYFSHEFSNQLLMKGLSVVNNHGKKIFNKYADIKIATSKEAARWMFNDDKDVFISINGIDIPKFTFSPESRQEIRKRLKLSDNTKLIGFVGVLQERKNPLFALKVFANYHKVNPNSKFIMLGKGPLKEQIDKEILQMGIQDSVIQYDFVADINRWYSAMDALLFPSKYEGFGLVALEAQISNLLVISANINVQEIFVTDNIKRMVNMNVDSWSEELNSGLKTNRNRDYLDKKVKLFSVDNQSKKIQGLILH</sequence>
<dbReference type="InterPro" id="IPR001296">
    <property type="entry name" value="Glyco_trans_1"/>
</dbReference>
<dbReference type="AlphaFoldDB" id="E3C8G4"/>
<dbReference type="InterPro" id="IPR050194">
    <property type="entry name" value="Glycosyltransferase_grp1"/>
</dbReference>
<feature type="domain" description="Glycosyl transferase family 1" evidence="1">
    <location>
        <begin position="189"/>
        <end position="351"/>
    </location>
</feature>
<reference evidence="2 3" key="1">
    <citation type="submission" date="2010-10" db="EMBL/GenBank/DDBJ databases">
        <authorList>
            <person name="Durkin A.S."/>
            <person name="Madupu R."/>
            <person name="Torralba M."/>
            <person name="Gillis M."/>
            <person name="Methe B."/>
            <person name="Sutton G."/>
            <person name="Nelson K.E."/>
        </authorList>
    </citation>
    <scope>NUCLEOTIDE SEQUENCE [LARGE SCALE GENOMIC DNA]</scope>
    <source>
        <strain evidence="2 3">PB013-T2-3</strain>
    </source>
</reference>
<accession>E3C8G4</accession>
<dbReference type="GO" id="GO:0016757">
    <property type="term" value="F:glycosyltransferase activity"/>
    <property type="evidence" value="ECO:0007669"/>
    <property type="project" value="UniProtKB-KW"/>
</dbReference>
<evidence type="ECO:0000313" key="3">
    <source>
        <dbReference type="Proteomes" id="UP000003070"/>
    </source>
</evidence>
<dbReference type="EC" id="2.4.-.-" evidence="2"/>
<comment type="caution">
    <text evidence="2">The sequence shown here is derived from an EMBL/GenBank/DDBJ whole genome shotgun (WGS) entry which is preliminary data.</text>
</comment>
<protein>
    <submittedName>
        <fullName evidence="2">Glycosyltransferase, group 1 family protein</fullName>
        <ecNumber evidence="2">2.4.-.-</ecNumber>
    </submittedName>
</protein>
<keyword evidence="2" id="KW-0328">Glycosyltransferase</keyword>
<dbReference type="OrthoDB" id="9804196at2"/>
<dbReference type="eggNOG" id="COG0438">
    <property type="taxonomic scope" value="Bacteria"/>
</dbReference>
<evidence type="ECO:0000259" key="1">
    <source>
        <dbReference type="Pfam" id="PF00534"/>
    </source>
</evidence>
<dbReference type="RefSeq" id="WP_003713167.1">
    <property type="nucleotide sequence ID" value="NZ_AEKL01000057.1"/>
</dbReference>
<evidence type="ECO:0000313" key="2">
    <source>
        <dbReference type="EMBL" id="EFQ52976.1"/>
    </source>
</evidence>